<feature type="transmembrane region" description="Helical" evidence="1">
    <location>
        <begin position="372"/>
        <end position="391"/>
    </location>
</feature>
<dbReference type="SUPFAM" id="SSF52317">
    <property type="entry name" value="Class I glutamine amidotransferase-like"/>
    <property type="match status" value="1"/>
</dbReference>
<dbReference type="EMBL" id="MRTP01000008">
    <property type="protein sequence ID" value="OMF52033.1"/>
    <property type="molecule type" value="Genomic_DNA"/>
</dbReference>
<dbReference type="RefSeq" id="WP_076173459.1">
    <property type="nucleotide sequence ID" value="NZ_MRTP01000008.1"/>
</dbReference>
<dbReference type="InterPro" id="IPR055831">
    <property type="entry name" value="DUF7408"/>
</dbReference>
<evidence type="ECO:0000313" key="4">
    <source>
        <dbReference type="Proteomes" id="UP000187172"/>
    </source>
</evidence>
<proteinExistence type="predicted"/>
<evidence type="ECO:0000313" key="3">
    <source>
        <dbReference type="EMBL" id="OMF52033.1"/>
    </source>
</evidence>
<gene>
    <name evidence="3" type="ORF">BK138_24740</name>
</gene>
<dbReference type="Pfam" id="PF24157">
    <property type="entry name" value="DUF7408"/>
    <property type="match status" value="1"/>
</dbReference>
<keyword evidence="1" id="KW-0472">Membrane</keyword>
<dbReference type="InterPro" id="IPR029062">
    <property type="entry name" value="Class_I_gatase-like"/>
</dbReference>
<dbReference type="STRING" id="297318.BK138_24740"/>
<sequence length="790" mass="86903">MQSFRRYIRRIVLPVLLTIWVLLLLPGWGATAHAEDDPSISLKTEIGYSGKMKMGSWNPVKFTLTSSQDISGDLVIQIDTGLAPATYVQHVELPKGTAKVVIMGVPGDNFTKDTNEIRFYKNSFQKGKRVSFSSGTPYLKGMPVTASNVAVLSEDPDTMNFLNVLRSSGYDLNVLPLKGTDLPEDPMLLDSLDVIVLNRFASDTLSKGQAAAVEQWVRSGGELVLAGGAAYPKSAAAFEQIAPVQYTGTYTASSLPELAKLGGKPLELGGELTLSDASPVEGGEVMYQAGGKPLIASRQVEQGTVLYAAYDLSMEPLASWSGHPSVWSYLLRDHLALSNQPNNKFNMMQNQMYNLINVLDYFPSLKMPSFPVMAWLLIVYAVIVAPVLYWILKRADKREWAWWIIPLIAVIASGTVYMIGAADKTKQLAHTINMLELDGKGNASEVSASAFFTPRSGEFTIDFPAHTYLTVDRTNGAFSSSNRSNSFVEVGDQSTRLTLSDMPQWSLAKVWSNRRENRKVGQFDVKIQLDAKGNIGGQVTNNTSYNLNHAVLALGGSLFELGDFGKGETKPLSGASKPTAVNPYNMANQIFGNLTGGQADEFTREREILMTTVPNTAWYQSGSYVMAWSKDPLVSYTMEGKKLEGNQLNLWAQPVSIDWAQNGKLNIPFGFIQPKVTQISSPGWYEDPSGTTEMDQGSITFEYTVPALKQGASAVLTLRANNPGKKTEYRIFNNDKQTWDPVTWDATKQWKAEKNVQQYLAGGRIRLMLTAQEHVQLKLPEISLKGAEKP</sequence>
<feature type="domain" description="DUF7408" evidence="2">
    <location>
        <begin position="191"/>
        <end position="312"/>
    </location>
</feature>
<evidence type="ECO:0000259" key="2">
    <source>
        <dbReference type="Pfam" id="PF24157"/>
    </source>
</evidence>
<comment type="caution">
    <text evidence="3">The sequence shown here is derived from an EMBL/GenBank/DDBJ whole genome shotgun (WGS) entry which is preliminary data.</text>
</comment>
<protein>
    <recommendedName>
        <fullName evidence="2">DUF7408 domain-containing protein</fullName>
    </recommendedName>
</protein>
<feature type="transmembrane region" description="Helical" evidence="1">
    <location>
        <begin position="400"/>
        <end position="420"/>
    </location>
</feature>
<keyword evidence="4" id="KW-1185">Reference proteome</keyword>
<dbReference type="Gene3D" id="3.40.50.880">
    <property type="match status" value="1"/>
</dbReference>
<accession>A0A1R1EJN2</accession>
<dbReference type="Proteomes" id="UP000187172">
    <property type="component" value="Unassembled WGS sequence"/>
</dbReference>
<keyword evidence="1" id="KW-1133">Transmembrane helix</keyword>
<name>A0A1R1EJN2_9BACL</name>
<organism evidence="3 4">
    <name type="scientific">Paenibacillus rhizosphaerae</name>
    <dbReference type="NCBI Taxonomy" id="297318"/>
    <lineage>
        <taxon>Bacteria</taxon>
        <taxon>Bacillati</taxon>
        <taxon>Bacillota</taxon>
        <taxon>Bacilli</taxon>
        <taxon>Bacillales</taxon>
        <taxon>Paenibacillaceae</taxon>
        <taxon>Paenibacillus</taxon>
    </lineage>
</organism>
<dbReference type="AlphaFoldDB" id="A0A1R1EJN2"/>
<evidence type="ECO:0000256" key="1">
    <source>
        <dbReference type="SAM" id="Phobius"/>
    </source>
</evidence>
<reference evidence="3 4" key="1">
    <citation type="submission" date="2016-11" db="EMBL/GenBank/DDBJ databases">
        <title>Paenibacillus species isolates.</title>
        <authorList>
            <person name="Beno S.M."/>
        </authorList>
    </citation>
    <scope>NUCLEOTIDE SEQUENCE [LARGE SCALE GENOMIC DNA]</scope>
    <source>
        <strain evidence="3 4">FSL R5-0378</strain>
    </source>
</reference>
<keyword evidence="1" id="KW-0812">Transmembrane</keyword>